<dbReference type="RefSeq" id="WP_194215127.1">
    <property type="nucleotide sequence ID" value="NZ_CP061205.1"/>
</dbReference>
<keyword evidence="4" id="KW-1185">Reference proteome</keyword>
<gene>
    <name evidence="3" type="ORF">ACFOKA_07050</name>
</gene>
<keyword evidence="2" id="KW-0732">Signal</keyword>
<name>A0ABV7D3N8_9PROT</name>
<feature type="signal peptide" evidence="2">
    <location>
        <begin position="1"/>
        <end position="19"/>
    </location>
</feature>
<evidence type="ECO:0000313" key="3">
    <source>
        <dbReference type="EMBL" id="MFC3051654.1"/>
    </source>
</evidence>
<keyword evidence="1" id="KW-0175">Coiled coil</keyword>
<evidence type="ECO:0000256" key="1">
    <source>
        <dbReference type="SAM" id="Coils"/>
    </source>
</evidence>
<proteinExistence type="predicted"/>
<reference evidence="4" key="1">
    <citation type="journal article" date="2019" name="Int. J. Syst. Evol. Microbiol.">
        <title>The Global Catalogue of Microorganisms (GCM) 10K type strain sequencing project: providing services to taxonomists for standard genome sequencing and annotation.</title>
        <authorList>
            <consortium name="The Broad Institute Genomics Platform"/>
            <consortium name="The Broad Institute Genome Sequencing Center for Infectious Disease"/>
            <person name="Wu L."/>
            <person name="Ma J."/>
        </authorList>
    </citation>
    <scope>NUCLEOTIDE SEQUENCE [LARGE SCALE GENOMIC DNA]</scope>
    <source>
        <strain evidence="4">KCTC 62164</strain>
    </source>
</reference>
<organism evidence="3 4">
    <name type="scientific">Kordiimonas pumila</name>
    <dbReference type="NCBI Taxonomy" id="2161677"/>
    <lineage>
        <taxon>Bacteria</taxon>
        <taxon>Pseudomonadati</taxon>
        <taxon>Pseudomonadota</taxon>
        <taxon>Alphaproteobacteria</taxon>
        <taxon>Kordiimonadales</taxon>
        <taxon>Kordiimonadaceae</taxon>
        <taxon>Kordiimonas</taxon>
    </lineage>
</organism>
<accession>A0ABV7D3N8</accession>
<feature type="coiled-coil region" evidence="1">
    <location>
        <begin position="29"/>
        <end position="63"/>
    </location>
</feature>
<comment type="caution">
    <text evidence="3">The sequence shown here is derived from an EMBL/GenBank/DDBJ whole genome shotgun (WGS) entry which is preliminary data.</text>
</comment>
<feature type="chain" id="PRO_5046005417" evidence="2">
    <location>
        <begin position="20"/>
        <end position="173"/>
    </location>
</feature>
<dbReference type="Gene3D" id="1.20.5.170">
    <property type="match status" value="1"/>
</dbReference>
<dbReference type="EMBL" id="JBHRSL010000004">
    <property type="protein sequence ID" value="MFC3051654.1"/>
    <property type="molecule type" value="Genomic_DNA"/>
</dbReference>
<dbReference type="Proteomes" id="UP001595444">
    <property type="component" value="Unassembled WGS sequence"/>
</dbReference>
<evidence type="ECO:0000313" key="4">
    <source>
        <dbReference type="Proteomes" id="UP001595444"/>
    </source>
</evidence>
<protein>
    <submittedName>
        <fullName evidence="3">Uncharacterized protein</fullName>
    </submittedName>
</protein>
<sequence>MKTVFAACVAICFAVPLHAADETQNTNRIYRLETQVKTLQETVSSLQEENEILKDQVARLSGNANLPAANCADRTAALEAKLEHLQKIGFRETHPDTINAQAQLAKAKSECATEAEAATAAAAPKGAGCTATIAALQDQKDKLIVLGFKENHPDIHALSAKIKAATAECNKAG</sequence>
<evidence type="ECO:0000256" key="2">
    <source>
        <dbReference type="SAM" id="SignalP"/>
    </source>
</evidence>